<feature type="compositionally biased region" description="Acidic residues" evidence="1">
    <location>
        <begin position="34"/>
        <end position="44"/>
    </location>
</feature>
<sequence>MPSYSLGLGLSQPDSQSPVPQNTSVPDPSTTVVNEDDGIEDDDGSAPFRIPLRSTSQVNRELSAKKPAEKKPKEGDEPACKKLVEHNKGSHRASGEQVATDSRKPKLTKGVLPKKHDEKHLGAARTPEMLEELTKHSTELSQDELTISDDLCSMVAVIRRPLGLLWSL</sequence>
<proteinExistence type="predicted"/>
<reference evidence="2" key="1">
    <citation type="submission" date="2022-04" db="EMBL/GenBank/DDBJ databases">
        <title>Carnegiea gigantea Genome sequencing and assembly v2.</title>
        <authorList>
            <person name="Copetti D."/>
            <person name="Sanderson M.J."/>
            <person name="Burquez A."/>
            <person name="Wojciechowski M.F."/>
        </authorList>
    </citation>
    <scope>NUCLEOTIDE SEQUENCE</scope>
    <source>
        <strain evidence="2">SGP5-SGP5p</strain>
        <tissue evidence="2">Aerial part</tissue>
    </source>
</reference>
<protein>
    <submittedName>
        <fullName evidence="2">Uncharacterized protein</fullName>
    </submittedName>
</protein>
<comment type="caution">
    <text evidence="2">The sequence shown here is derived from an EMBL/GenBank/DDBJ whole genome shotgun (WGS) entry which is preliminary data.</text>
</comment>
<feature type="region of interest" description="Disordered" evidence="1">
    <location>
        <begin position="1"/>
        <end position="124"/>
    </location>
</feature>
<feature type="compositionally biased region" description="Polar residues" evidence="1">
    <location>
        <begin position="12"/>
        <end position="33"/>
    </location>
</feature>
<feature type="compositionally biased region" description="Basic and acidic residues" evidence="1">
    <location>
        <begin position="62"/>
        <end position="88"/>
    </location>
</feature>
<name>A0A9Q1JRL5_9CARY</name>
<dbReference type="AlphaFoldDB" id="A0A9Q1JRL5"/>
<keyword evidence="3" id="KW-1185">Reference proteome</keyword>
<evidence type="ECO:0000256" key="1">
    <source>
        <dbReference type="SAM" id="MobiDB-lite"/>
    </source>
</evidence>
<gene>
    <name evidence="2" type="ORF">Cgig2_024979</name>
</gene>
<evidence type="ECO:0000313" key="2">
    <source>
        <dbReference type="EMBL" id="KAJ8429727.1"/>
    </source>
</evidence>
<evidence type="ECO:0000313" key="3">
    <source>
        <dbReference type="Proteomes" id="UP001153076"/>
    </source>
</evidence>
<dbReference type="EMBL" id="JAKOGI010000865">
    <property type="protein sequence ID" value="KAJ8429727.1"/>
    <property type="molecule type" value="Genomic_DNA"/>
</dbReference>
<dbReference type="Proteomes" id="UP001153076">
    <property type="component" value="Unassembled WGS sequence"/>
</dbReference>
<organism evidence="2 3">
    <name type="scientific">Carnegiea gigantea</name>
    <dbReference type="NCBI Taxonomy" id="171969"/>
    <lineage>
        <taxon>Eukaryota</taxon>
        <taxon>Viridiplantae</taxon>
        <taxon>Streptophyta</taxon>
        <taxon>Embryophyta</taxon>
        <taxon>Tracheophyta</taxon>
        <taxon>Spermatophyta</taxon>
        <taxon>Magnoliopsida</taxon>
        <taxon>eudicotyledons</taxon>
        <taxon>Gunneridae</taxon>
        <taxon>Pentapetalae</taxon>
        <taxon>Caryophyllales</taxon>
        <taxon>Cactineae</taxon>
        <taxon>Cactaceae</taxon>
        <taxon>Cactoideae</taxon>
        <taxon>Echinocereeae</taxon>
        <taxon>Carnegiea</taxon>
    </lineage>
</organism>
<accession>A0A9Q1JRL5</accession>